<reference evidence="1" key="1">
    <citation type="journal article" date="2015" name="PeerJ">
        <title>First genomic representation of candidate bacterial phylum KSB3 points to enhanced environmental sensing as a trigger of wastewater bulking.</title>
        <authorList>
            <person name="Sekiguchi Y."/>
            <person name="Ohashi A."/>
            <person name="Parks D.H."/>
            <person name="Yamauchi T."/>
            <person name="Tyson G.W."/>
            <person name="Hugenholtz P."/>
        </authorList>
    </citation>
    <scope>NUCLEOTIDE SEQUENCE [LARGE SCALE GENOMIC DNA]</scope>
</reference>
<dbReference type="Gene3D" id="3.10.20.860">
    <property type="match status" value="1"/>
</dbReference>
<keyword evidence="2" id="KW-1185">Reference proteome</keyword>
<name>A0A0S6WBK8_VECG1</name>
<accession>A0A0S6WBK8</accession>
<sequence>MTCALCGGQTTQRRVKKQHWFHKQLYVIEDVPAEVCLECGERYFHAKVLDQIDRLLATEHLVKAHLQVEVVSLPQVAVVM</sequence>
<evidence type="ECO:0000313" key="1">
    <source>
        <dbReference type="EMBL" id="GAK55641.1"/>
    </source>
</evidence>
<dbReference type="InterPro" id="IPR022453">
    <property type="entry name" value="Znf_MqsA-type"/>
</dbReference>
<proteinExistence type="predicted"/>
<dbReference type="STRING" id="1499967.U27_02475"/>
<dbReference type="EMBL" id="DF820463">
    <property type="protein sequence ID" value="GAK55641.1"/>
    <property type="molecule type" value="Genomic_DNA"/>
</dbReference>
<dbReference type="NCBIfam" id="TIGR03831">
    <property type="entry name" value="YgiT_finger"/>
    <property type="match status" value="1"/>
</dbReference>
<dbReference type="HOGENOM" id="CLU_174612_2_1_0"/>
<gene>
    <name evidence="1" type="ORF">U27_02475</name>
</gene>
<protein>
    <recommendedName>
        <fullName evidence="3">YgiT-type zinc finger domain-containing protein</fullName>
    </recommendedName>
</protein>
<dbReference type="eggNOG" id="ENOG5033ASP">
    <property type="taxonomic scope" value="Bacteria"/>
</dbReference>
<evidence type="ECO:0000313" key="2">
    <source>
        <dbReference type="Proteomes" id="UP000030661"/>
    </source>
</evidence>
<evidence type="ECO:0008006" key="3">
    <source>
        <dbReference type="Google" id="ProtNLM"/>
    </source>
</evidence>
<dbReference type="AlphaFoldDB" id="A0A0S6WBK8"/>
<dbReference type="Proteomes" id="UP000030661">
    <property type="component" value="Unassembled WGS sequence"/>
</dbReference>
<organism evidence="1">
    <name type="scientific">Vecturithrix granuli</name>
    <dbReference type="NCBI Taxonomy" id="1499967"/>
    <lineage>
        <taxon>Bacteria</taxon>
        <taxon>Candidatus Moduliflexota</taxon>
        <taxon>Candidatus Vecturitrichia</taxon>
        <taxon>Candidatus Vecturitrichales</taxon>
        <taxon>Candidatus Vecturitrichaceae</taxon>
        <taxon>Candidatus Vecturithrix</taxon>
    </lineage>
</organism>